<accession>A0A2S4N8S5</accession>
<protein>
    <submittedName>
        <fullName evidence="2">Methyltransferase family protein</fullName>
    </submittedName>
</protein>
<dbReference type="EMBL" id="PQNY01000006">
    <property type="protein sequence ID" value="POS02090.1"/>
    <property type="molecule type" value="Genomic_DNA"/>
</dbReference>
<name>A0A2S4N8S5_9FLAO</name>
<keyword evidence="3" id="KW-1185">Reference proteome</keyword>
<dbReference type="Proteomes" id="UP000237056">
    <property type="component" value="Unassembled WGS sequence"/>
</dbReference>
<dbReference type="Gene3D" id="3.40.50.150">
    <property type="entry name" value="Vaccinia Virus protein VP39"/>
    <property type="match status" value="1"/>
</dbReference>
<evidence type="ECO:0000259" key="1">
    <source>
        <dbReference type="Pfam" id="PF13649"/>
    </source>
</evidence>
<dbReference type="Pfam" id="PF13649">
    <property type="entry name" value="Methyltransf_25"/>
    <property type="match status" value="1"/>
</dbReference>
<dbReference type="InterPro" id="IPR041698">
    <property type="entry name" value="Methyltransf_25"/>
</dbReference>
<sequence length="263" mass="30482">MKNYIEINRNTWNNKVAVHVDSNFYDNESFIKGKSTLNNIELELLGNVKDKSILHLQCHFGQDTMSLARMGAQVTGIDLSDKAIAKAQELNLQLGLNSQYICCDVYETRQHTNELFDIVFSSYGTIGWLPDLDIWAKVISDSLKPNGIFVFAEFHPVVWMFDNDFKEVFYSYFNTEEIIEEEQGTYADRNANIEAKTITWNHSLTEVLNSLINNGLTIEIFNEYDYSPYTCFNNVEEFETNKFRIKNLGNKIPMVYSLRARKK</sequence>
<reference evidence="2 3" key="1">
    <citation type="submission" date="2018-01" db="EMBL/GenBank/DDBJ databases">
        <title>Genomic Encyclopedia of Type Strains, Phase I: the one thousand microbial genomes (KMG-I) project.</title>
        <authorList>
            <person name="Goeker M."/>
        </authorList>
    </citation>
    <scope>NUCLEOTIDE SEQUENCE [LARGE SCALE GENOMIC DNA]</scope>
    <source>
        <strain evidence="2 3">DSM 17960</strain>
    </source>
</reference>
<dbReference type="CDD" id="cd02440">
    <property type="entry name" value="AdoMet_MTases"/>
    <property type="match status" value="1"/>
</dbReference>
<dbReference type="AlphaFoldDB" id="A0A2S4N8S5"/>
<gene>
    <name evidence="2" type="ORF">Q361_106153</name>
</gene>
<comment type="caution">
    <text evidence="2">The sequence shown here is derived from an EMBL/GenBank/DDBJ whole genome shotgun (WGS) entry which is preliminary data.</text>
</comment>
<keyword evidence="2" id="KW-0489">Methyltransferase</keyword>
<proteinExistence type="predicted"/>
<dbReference type="OrthoDB" id="8385759at2"/>
<feature type="domain" description="Methyltransferase" evidence="1">
    <location>
        <begin position="53"/>
        <end position="147"/>
    </location>
</feature>
<dbReference type="GO" id="GO:0032259">
    <property type="term" value="P:methylation"/>
    <property type="evidence" value="ECO:0007669"/>
    <property type="project" value="UniProtKB-KW"/>
</dbReference>
<organism evidence="2 3">
    <name type="scientific">Flavobacterium croceum DSM 17960</name>
    <dbReference type="NCBI Taxonomy" id="1121886"/>
    <lineage>
        <taxon>Bacteria</taxon>
        <taxon>Pseudomonadati</taxon>
        <taxon>Bacteroidota</taxon>
        <taxon>Flavobacteriia</taxon>
        <taxon>Flavobacteriales</taxon>
        <taxon>Flavobacteriaceae</taxon>
        <taxon>Flavobacterium</taxon>
    </lineage>
</organism>
<evidence type="ECO:0000313" key="2">
    <source>
        <dbReference type="EMBL" id="POS02090.1"/>
    </source>
</evidence>
<dbReference type="GO" id="GO:0008168">
    <property type="term" value="F:methyltransferase activity"/>
    <property type="evidence" value="ECO:0007669"/>
    <property type="project" value="UniProtKB-KW"/>
</dbReference>
<dbReference type="RefSeq" id="WP_103725858.1">
    <property type="nucleotide sequence ID" value="NZ_PQNY01000006.1"/>
</dbReference>
<dbReference type="SUPFAM" id="SSF53335">
    <property type="entry name" value="S-adenosyl-L-methionine-dependent methyltransferases"/>
    <property type="match status" value="1"/>
</dbReference>
<dbReference type="InterPro" id="IPR029063">
    <property type="entry name" value="SAM-dependent_MTases_sf"/>
</dbReference>
<dbReference type="PANTHER" id="PTHR43464">
    <property type="entry name" value="METHYLTRANSFERASE"/>
    <property type="match status" value="1"/>
</dbReference>
<keyword evidence="2" id="KW-0808">Transferase</keyword>
<dbReference type="PANTHER" id="PTHR43464:SF82">
    <property type="entry name" value="METHYLTRANSFERASE DOMAIN-CONTAINING PROTEIN"/>
    <property type="match status" value="1"/>
</dbReference>
<evidence type="ECO:0000313" key="3">
    <source>
        <dbReference type="Proteomes" id="UP000237056"/>
    </source>
</evidence>